<evidence type="ECO:0000259" key="5">
    <source>
        <dbReference type="Pfam" id="PF00884"/>
    </source>
</evidence>
<evidence type="ECO:0000256" key="3">
    <source>
        <dbReference type="ARBA" id="ARBA00022801"/>
    </source>
</evidence>
<organism evidence="6">
    <name type="scientific">marine metagenome</name>
    <dbReference type="NCBI Taxonomy" id="408172"/>
    <lineage>
        <taxon>unclassified sequences</taxon>
        <taxon>metagenomes</taxon>
        <taxon>ecological metagenomes</taxon>
    </lineage>
</organism>
<feature type="domain" description="Sulfatase N-terminal" evidence="5">
    <location>
        <begin position="6"/>
        <end position="107"/>
    </location>
</feature>
<keyword evidence="3" id="KW-0378">Hydrolase</keyword>
<dbReference type="InterPro" id="IPR000917">
    <property type="entry name" value="Sulfatase_N"/>
</dbReference>
<proteinExistence type="inferred from homology"/>
<dbReference type="PANTHER" id="PTHR42693:SF33">
    <property type="entry name" value="ARYLSULFATASE"/>
    <property type="match status" value="1"/>
</dbReference>
<dbReference type="Pfam" id="PF00884">
    <property type="entry name" value="Sulfatase"/>
    <property type="match status" value="1"/>
</dbReference>
<feature type="non-terminal residue" evidence="6">
    <location>
        <position position="108"/>
    </location>
</feature>
<dbReference type="AlphaFoldDB" id="A0A382RW20"/>
<dbReference type="GO" id="GO:0004065">
    <property type="term" value="F:arylsulfatase activity"/>
    <property type="evidence" value="ECO:0007669"/>
    <property type="project" value="TreeGrafter"/>
</dbReference>
<evidence type="ECO:0000256" key="4">
    <source>
        <dbReference type="ARBA" id="ARBA00022837"/>
    </source>
</evidence>
<dbReference type="SUPFAM" id="SSF53649">
    <property type="entry name" value="Alkaline phosphatase-like"/>
    <property type="match status" value="1"/>
</dbReference>
<dbReference type="PROSITE" id="PS00523">
    <property type="entry name" value="SULFATASE_1"/>
    <property type="match status" value="1"/>
</dbReference>
<dbReference type="PANTHER" id="PTHR42693">
    <property type="entry name" value="ARYLSULFATASE FAMILY MEMBER"/>
    <property type="match status" value="1"/>
</dbReference>
<dbReference type="InterPro" id="IPR050738">
    <property type="entry name" value="Sulfatase"/>
</dbReference>
<dbReference type="InterPro" id="IPR017850">
    <property type="entry name" value="Alkaline_phosphatase_core_sf"/>
</dbReference>
<name>A0A382RW20_9ZZZZ</name>
<dbReference type="Gene3D" id="3.40.720.10">
    <property type="entry name" value="Alkaline Phosphatase, subunit A"/>
    <property type="match status" value="1"/>
</dbReference>
<dbReference type="GO" id="GO:0046872">
    <property type="term" value="F:metal ion binding"/>
    <property type="evidence" value="ECO:0007669"/>
    <property type="project" value="UniProtKB-KW"/>
</dbReference>
<accession>A0A382RW20</accession>
<keyword evidence="2" id="KW-0479">Metal-binding</keyword>
<evidence type="ECO:0000256" key="1">
    <source>
        <dbReference type="ARBA" id="ARBA00008779"/>
    </source>
</evidence>
<reference evidence="6" key="1">
    <citation type="submission" date="2018-05" db="EMBL/GenBank/DDBJ databases">
        <authorList>
            <person name="Lanie J.A."/>
            <person name="Ng W.-L."/>
            <person name="Kazmierczak K.M."/>
            <person name="Andrzejewski T.M."/>
            <person name="Davidsen T.M."/>
            <person name="Wayne K.J."/>
            <person name="Tettelin H."/>
            <person name="Glass J.I."/>
            <person name="Rusch D."/>
            <person name="Podicherti R."/>
            <person name="Tsui H.-C.T."/>
            <person name="Winkler M.E."/>
        </authorList>
    </citation>
    <scope>NUCLEOTIDE SEQUENCE</scope>
</reference>
<evidence type="ECO:0000256" key="2">
    <source>
        <dbReference type="ARBA" id="ARBA00022723"/>
    </source>
</evidence>
<comment type="similarity">
    <text evidence="1">Belongs to the sulfatase family.</text>
</comment>
<dbReference type="InterPro" id="IPR024607">
    <property type="entry name" value="Sulfatase_CS"/>
</dbReference>
<protein>
    <recommendedName>
        <fullName evidence="5">Sulfatase N-terminal domain-containing protein</fullName>
    </recommendedName>
</protein>
<gene>
    <name evidence="6" type="ORF">METZ01_LOCUS354710</name>
</gene>
<keyword evidence="4" id="KW-0106">Calcium</keyword>
<evidence type="ECO:0000313" key="6">
    <source>
        <dbReference type="EMBL" id="SVD01856.1"/>
    </source>
</evidence>
<sequence length="108" mass="12028">MDNCRPNILFLMSDDHAAPAISCYGSRINKTPNIDRIGNEGMRFNNFFCTNSICTPARASVLTGKYGHKTGVKTLGDTIDQSKHRTFAQILHQADYQTAIIGKWHLGQ</sequence>
<dbReference type="EMBL" id="UINC01124600">
    <property type="protein sequence ID" value="SVD01856.1"/>
    <property type="molecule type" value="Genomic_DNA"/>
</dbReference>